<accession>A0A0V8GCM4</accession>
<comment type="caution">
    <text evidence="3">The sequence shown here is derived from an EMBL/GenBank/DDBJ whole genome shotgun (WGS) entry which is preliminary data.</text>
</comment>
<protein>
    <submittedName>
        <fullName evidence="3">Uncharacterized protein</fullName>
    </submittedName>
</protein>
<feature type="region of interest" description="Disordered" evidence="1">
    <location>
        <begin position="1"/>
        <end position="20"/>
    </location>
</feature>
<reference evidence="3 5" key="1">
    <citation type="journal article" date="2015" name="Int. J. Syst. Evol. Microbiol.">
        <title>Exiguobacterium enclense sp. nov., isolated from sediment.</title>
        <authorList>
            <person name="Dastager S.G."/>
            <person name="Mawlankar R."/>
            <person name="Sonalkar V.V."/>
            <person name="Thorat M.N."/>
            <person name="Mual P."/>
            <person name="Verma A."/>
            <person name="Krishnamurthi S."/>
            <person name="Tang S.K."/>
            <person name="Li W.J."/>
        </authorList>
    </citation>
    <scope>NUCLEOTIDE SEQUENCE [LARGE SCALE GENOMIC DNA]</scope>
    <source>
        <strain evidence="3 5">NIO-1109</strain>
    </source>
</reference>
<organism evidence="3 5">
    <name type="scientific">Exiguobacterium indicum</name>
    <dbReference type="NCBI Taxonomy" id="296995"/>
    <lineage>
        <taxon>Bacteria</taxon>
        <taxon>Bacillati</taxon>
        <taxon>Bacillota</taxon>
        <taxon>Bacilli</taxon>
        <taxon>Bacillales</taxon>
        <taxon>Bacillales Family XII. Incertae Sedis</taxon>
        <taxon>Exiguobacterium</taxon>
    </lineage>
</organism>
<sequence>MKLHTTESNSTLNQQQDVAHSPIDEYQRIVAGGPPNRRAFAAIRRLPFALRLLTYTIGSLFTAGILAGLVISLLG</sequence>
<dbReference type="RefSeq" id="WP_023468327.1">
    <property type="nucleotide sequence ID" value="NZ_FMYN01000006.1"/>
</dbReference>
<feature type="compositionally biased region" description="Polar residues" evidence="1">
    <location>
        <begin position="1"/>
        <end position="18"/>
    </location>
</feature>
<evidence type="ECO:0000313" key="3">
    <source>
        <dbReference type="EMBL" id="KSU47979.1"/>
    </source>
</evidence>
<evidence type="ECO:0000313" key="6">
    <source>
        <dbReference type="Proteomes" id="UP000072605"/>
    </source>
</evidence>
<dbReference type="AlphaFoldDB" id="A0A0V8GCM4"/>
<proteinExistence type="predicted"/>
<keyword evidence="2" id="KW-0812">Transmembrane</keyword>
<evidence type="ECO:0000256" key="2">
    <source>
        <dbReference type="SAM" id="Phobius"/>
    </source>
</evidence>
<dbReference type="Proteomes" id="UP000072605">
    <property type="component" value="Unassembled WGS sequence"/>
</dbReference>
<name>A0A0V8GCM4_9BACL</name>
<keyword evidence="2" id="KW-1133">Transmembrane helix</keyword>
<evidence type="ECO:0000313" key="5">
    <source>
        <dbReference type="Proteomes" id="UP000053797"/>
    </source>
</evidence>
<keyword evidence="2" id="KW-0472">Membrane</keyword>
<dbReference type="OrthoDB" id="2357277at2"/>
<evidence type="ECO:0000256" key="1">
    <source>
        <dbReference type="SAM" id="MobiDB-lite"/>
    </source>
</evidence>
<reference evidence="4 6" key="2">
    <citation type="journal article" date="2016" name="Front. Microbiol.">
        <title>Genomic Resource of Rice Seed Associated Bacteria.</title>
        <authorList>
            <person name="Midha S."/>
            <person name="Bansal K."/>
            <person name="Sharma S."/>
            <person name="Kumar N."/>
            <person name="Patil P.P."/>
            <person name="Chaudhry V."/>
            <person name="Patil P.B."/>
        </authorList>
    </citation>
    <scope>NUCLEOTIDE SEQUENCE [LARGE SCALE GENOMIC DNA]</scope>
    <source>
        <strain evidence="4 6">RSA11</strain>
    </source>
</reference>
<evidence type="ECO:0000313" key="4">
    <source>
        <dbReference type="EMBL" id="KTR27742.1"/>
    </source>
</evidence>
<dbReference type="EMBL" id="LNQL01000006">
    <property type="protein sequence ID" value="KSU47979.1"/>
    <property type="molecule type" value="Genomic_DNA"/>
</dbReference>
<dbReference type="EMBL" id="LDQV01000012">
    <property type="protein sequence ID" value="KTR27742.1"/>
    <property type="molecule type" value="Genomic_DNA"/>
</dbReference>
<gene>
    <name evidence="3" type="ORF">AS033_15095</name>
    <name evidence="4" type="ORF">RSA11_03485</name>
</gene>
<feature type="transmembrane region" description="Helical" evidence="2">
    <location>
        <begin position="52"/>
        <end position="74"/>
    </location>
</feature>
<dbReference type="Proteomes" id="UP000053797">
    <property type="component" value="Unassembled WGS sequence"/>
</dbReference>